<name>A0A8J6MBW6_9FIRM</name>
<evidence type="ECO:0000313" key="2">
    <source>
        <dbReference type="Proteomes" id="UP000607645"/>
    </source>
</evidence>
<dbReference type="SUPFAM" id="SSF48295">
    <property type="entry name" value="TrpR-like"/>
    <property type="match status" value="1"/>
</dbReference>
<dbReference type="NCBIfam" id="TIGR02531">
    <property type="entry name" value="yecD_yerC"/>
    <property type="match status" value="1"/>
</dbReference>
<dbReference type="PANTHER" id="PTHR40080:SF1">
    <property type="entry name" value="TRPR-LIKE PROTEIN YERC_YECD"/>
    <property type="match status" value="1"/>
</dbReference>
<dbReference type="GO" id="GO:0043565">
    <property type="term" value="F:sequence-specific DNA binding"/>
    <property type="evidence" value="ECO:0007669"/>
    <property type="project" value="InterPro"/>
</dbReference>
<dbReference type="PIRSF" id="PIRSF012508">
    <property type="entry name" value="YerC"/>
    <property type="match status" value="1"/>
</dbReference>
<protein>
    <submittedName>
        <fullName evidence="1">TrpR-like protein</fullName>
    </submittedName>
</protein>
<dbReference type="RefSeq" id="WP_155149381.1">
    <property type="nucleotide sequence ID" value="NZ_JACOPQ010000002.1"/>
</dbReference>
<dbReference type="Proteomes" id="UP000607645">
    <property type="component" value="Unassembled WGS sequence"/>
</dbReference>
<dbReference type="EMBL" id="JACOPQ010000002">
    <property type="protein sequence ID" value="MBC5736040.1"/>
    <property type="molecule type" value="Genomic_DNA"/>
</dbReference>
<proteinExistence type="predicted"/>
<dbReference type="InterPro" id="IPR010921">
    <property type="entry name" value="Trp_repressor/repl_initiator"/>
</dbReference>
<dbReference type="Gene3D" id="1.10.1270.10">
    <property type="entry name" value="TrpR-like"/>
    <property type="match status" value="1"/>
</dbReference>
<gene>
    <name evidence="1" type="ORF">H8S62_03325</name>
</gene>
<evidence type="ECO:0000313" key="1">
    <source>
        <dbReference type="EMBL" id="MBC5736040.1"/>
    </source>
</evidence>
<dbReference type="InterPro" id="IPR038116">
    <property type="entry name" value="TrpR-like_sf"/>
</dbReference>
<accession>A0A8J6MBW6</accession>
<sequence>MTKGEKREQSDILYETILTLKDLDECKKFFSDLCTVAELRAMEQRFEVALLLSDGMIYNDILERTGASSATISRVNRSLNYGAEGYTTVLPRAKEKLKADGKL</sequence>
<dbReference type="AlphaFoldDB" id="A0A8J6MBW6"/>
<dbReference type="PANTHER" id="PTHR40080">
    <property type="entry name" value="LMO1763 PROTEIN"/>
    <property type="match status" value="1"/>
</dbReference>
<dbReference type="InterPro" id="IPR000831">
    <property type="entry name" value="Trp_repress"/>
</dbReference>
<organism evidence="1 2">
    <name type="scientific">Lawsonibacter faecis</name>
    <dbReference type="NCBI Taxonomy" id="2763052"/>
    <lineage>
        <taxon>Bacteria</taxon>
        <taxon>Bacillati</taxon>
        <taxon>Bacillota</taxon>
        <taxon>Clostridia</taxon>
        <taxon>Eubacteriales</taxon>
        <taxon>Oscillospiraceae</taxon>
        <taxon>Lawsonibacter</taxon>
    </lineage>
</organism>
<keyword evidence="2" id="KW-1185">Reference proteome</keyword>
<dbReference type="InterPro" id="IPR013368">
    <property type="entry name" value="YecD_YerC"/>
</dbReference>
<dbReference type="Pfam" id="PF01371">
    <property type="entry name" value="Trp_repressor"/>
    <property type="match status" value="1"/>
</dbReference>
<dbReference type="GO" id="GO:0003700">
    <property type="term" value="F:DNA-binding transcription factor activity"/>
    <property type="evidence" value="ECO:0007669"/>
    <property type="project" value="InterPro"/>
</dbReference>
<reference evidence="1" key="1">
    <citation type="submission" date="2020-08" db="EMBL/GenBank/DDBJ databases">
        <title>Genome public.</title>
        <authorList>
            <person name="Liu C."/>
            <person name="Sun Q."/>
        </authorList>
    </citation>
    <scope>NUCLEOTIDE SEQUENCE</scope>
    <source>
        <strain evidence="1">NSJ-52</strain>
    </source>
</reference>
<comment type="caution">
    <text evidence="1">The sequence shown here is derived from an EMBL/GenBank/DDBJ whole genome shotgun (WGS) entry which is preliminary data.</text>
</comment>